<organism evidence="3 4">
    <name type="scientific">Corallococcus caeni</name>
    <dbReference type="NCBI Taxonomy" id="3082388"/>
    <lineage>
        <taxon>Bacteria</taxon>
        <taxon>Pseudomonadati</taxon>
        <taxon>Myxococcota</taxon>
        <taxon>Myxococcia</taxon>
        <taxon>Myxococcales</taxon>
        <taxon>Cystobacterineae</taxon>
        <taxon>Myxococcaceae</taxon>
        <taxon>Corallococcus</taxon>
    </lineage>
</organism>
<accession>A0ABQ6QZL0</accession>
<dbReference type="EMBL" id="BTTX01000006">
    <property type="protein sequence ID" value="GMU09459.1"/>
    <property type="molecule type" value="Genomic_DNA"/>
</dbReference>
<feature type="region of interest" description="Disordered" evidence="1">
    <location>
        <begin position="1"/>
        <end position="23"/>
    </location>
</feature>
<name>A0ABQ6QZL0_9BACT</name>
<keyword evidence="4" id="KW-1185">Reference proteome</keyword>
<keyword evidence="2" id="KW-0812">Transmembrane</keyword>
<comment type="caution">
    <text evidence="3">The sequence shown here is derived from an EMBL/GenBank/DDBJ whole genome shotgun (WGS) entry which is preliminary data.</text>
</comment>
<evidence type="ECO:0000256" key="1">
    <source>
        <dbReference type="SAM" id="MobiDB-lite"/>
    </source>
</evidence>
<protein>
    <submittedName>
        <fullName evidence="3">Uncharacterized protein</fullName>
    </submittedName>
</protein>
<dbReference type="Proteomes" id="UP001342631">
    <property type="component" value="Unassembled WGS sequence"/>
</dbReference>
<evidence type="ECO:0000256" key="2">
    <source>
        <dbReference type="SAM" id="Phobius"/>
    </source>
</evidence>
<feature type="transmembrane region" description="Helical" evidence="2">
    <location>
        <begin position="49"/>
        <end position="67"/>
    </location>
</feature>
<evidence type="ECO:0000313" key="3">
    <source>
        <dbReference type="EMBL" id="GMU09459.1"/>
    </source>
</evidence>
<evidence type="ECO:0000313" key="4">
    <source>
        <dbReference type="Proteomes" id="UP001342631"/>
    </source>
</evidence>
<proteinExistence type="predicted"/>
<reference evidence="3 4" key="1">
    <citation type="journal article" date="2024" name="Arch. Microbiol.">
        <title>Corallococcus caeni sp. nov., a novel myxobacterium isolated from activated sludge.</title>
        <authorList>
            <person name="Tomita S."/>
            <person name="Nakai R."/>
            <person name="Kuroda K."/>
            <person name="Kurashita H."/>
            <person name="Hatamoto M."/>
            <person name="Yamaguchi T."/>
            <person name="Narihiro T."/>
        </authorList>
    </citation>
    <scope>NUCLEOTIDE SEQUENCE [LARGE SCALE GENOMIC DNA]</scope>
    <source>
        <strain evidence="3 4">NO1</strain>
    </source>
</reference>
<keyword evidence="2" id="KW-1133">Transmembrane helix</keyword>
<keyword evidence="2" id="KW-0472">Membrane</keyword>
<sequence>MPGAGSGAGARRQSPRGCAVGKGEGVDHWRGTMNFANELDRRDLELKSVMAVWVAFVAMGAVFLGQLL</sequence>
<gene>
    <name evidence="3" type="ORF">ASNO1_57130</name>
</gene>